<name>A0A7W0DG97_9ACTN</name>
<reference evidence="9 10" key="1">
    <citation type="submission" date="2020-07" db="EMBL/GenBank/DDBJ databases">
        <title>Streptomyces isolated from Indian soil.</title>
        <authorList>
            <person name="Mandal S."/>
            <person name="Maiti P.K."/>
        </authorList>
    </citation>
    <scope>NUCLEOTIDE SEQUENCE [LARGE SCALE GENOMIC DNA]</scope>
    <source>
        <strain evidence="9 10">PSKA28</strain>
    </source>
</reference>
<dbReference type="InterPro" id="IPR005158">
    <property type="entry name" value="BTAD"/>
</dbReference>
<keyword evidence="3" id="KW-0805">Transcription regulation</keyword>
<evidence type="ECO:0000313" key="9">
    <source>
        <dbReference type="EMBL" id="MBA2944531.1"/>
    </source>
</evidence>
<feature type="domain" description="OmpR/PhoB-type" evidence="8">
    <location>
        <begin position="34"/>
        <end position="141"/>
    </location>
</feature>
<evidence type="ECO:0000256" key="6">
    <source>
        <dbReference type="PROSITE-ProRule" id="PRU01091"/>
    </source>
</evidence>
<dbReference type="PANTHER" id="PTHR35807:SF1">
    <property type="entry name" value="TRANSCRIPTIONAL REGULATOR REDD"/>
    <property type="match status" value="1"/>
</dbReference>
<dbReference type="SUPFAM" id="SSF48452">
    <property type="entry name" value="TPR-like"/>
    <property type="match status" value="1"/>
</dbReference>
<evidence type="ECO:0000256" key="2">
    <source>
        <dbReference type="ARBA" id="ARBA00023012"/>
    </source>
</evidence>
<dbReference type="InterPro" id="IPR011990">
    <property type="entry name" value="TPR-like_helical_dom_sf"/>
</dbReference>
<dbReference type="AlphaFoldDB" id="A0A7W0DG97"/>
<dbReference type="SMART" id="SM01043">
    <property type="entry name" value="BTAD"/>
    <property type="match status" value="1"/>
</dbReference>
<accession>A0A7W0DG97</accession>
<dbReference type="PROSITE" id="PS51755">
    <property type="entry name" value="OMPR_PHOB"/>
    <property type="match status" value="1"/>
</dbReference>
<evidence type="ECO:0000256" key="5">
    <source>
        <dbReference type="ARBA" id="ARBA00023163"/>
    </source>
</evidence>
<dbReference type="InterPro" id="IPR036388">
    <property type="entry name" value="WH-like_DNA-bd_sf"/>
</dbReference>
<sequence length="297" mass="32216">MSDTRTQFRIPGATGSSSRQPHASAAPAAPAPAAPSTPWAGAETVGFRILGPLEAVGAGTTHRPRGPKVRKLLALLAVRAHDIVEVDTLVDELWDGDPPSTAVSTVRTHIYHLRQELERELGAGAVRDVITTEATGYSLRTAPGRLDLENFTRLYGQGRAELRAGRHEAALEVLDAALGLWRGRTLADVAQGRVLAGHAARIEELRVRTQELRIEAAMGLGRHRELVPELRRLVAVDPLNEWLHARLIDALHRSGRRGDALRAFHDVRAVLAEELGLEPSEDLRQLQHHILAGGSAA</sequence>
<keyword evidence="2" id="KW-0902">Two-component regulatory system</keyword>
<dbReference type="EMBL" id="JACEHE010000001">
    <property type="protein sequence ID" value="MBA2944531.1"/>
    <property type="molecule type" value="Genomic_DNA"/>
</dbReference>
<dbReference type="GO" id="GO:0006355">
    <property type="term" value="P:regulation of DNA-templated transcription"/>
    <property type="evidence" value="ECO:0007669"/>
    <property type="project" value="InterPro"/>
</dbReference>
<protein>
    <submittedName>
        <fullName evidence="9">AfsR/SARP family transcriptional regulator</fullName>
    </submittedName>
</protein>
<dbReference type="Proteomes" id="UP000545761">
    <property type="component" value="Unassembled WGS sequence"/>
</dbReference>
<dbReference type="RefSeq" id="WP_181655478.1">
    <property type="nucleotide sequence ID" value="NZ_JACEHE010000001.1"/>
</dbReference>
<dbReference type="GO" id="GO:0003677">
    <property type="term" value="F:DNA binding"/>
    <property type="evidence" value="ECO:0007669"/>
    <property type="project" value="UniProtKB-UniRule"/>
</dbReference>
<dbReference type="GO" id="GO:0000160">
    <property type="term" value="P:phosphorelay signal transduction system"/>
    <property type="evidence" value="ECO:0007669"/>
    <property type="project" value="UniProtKB-KW"/>
</dbReference>
<evidence type="ECO:0000313" key="10">
    <source>
        <dbReference type="Proteomes" id="UP000545761"/>
    </source>
</evidence>
<evidence type="ECO:0000256" key="3">
    <source>
        <dbReference type="ARBA" id="ARBA00023015"/>
    </source>
</evidence>
<feature type="DNA-binding region" description="OmpR/PhoB-type" evidence="6">
    <location>
        <begin position="34"/>
        <end position="141"/>
    </location>
</feature>
<dbReference type="PANTHER" id="PTHR35807">
    <property type="entry name" value="TRANSCRIPTIONAL REGULATOR REDD-RELATED"/>
    <property type="match status" value="1"/>
</dbReference>
<keyword evidence="5" id="KW-0804">Transcription</keyword>
<comment type="similarity">
    <text evidence="1">Belongs to the AfsR/DnrI/RedD regulatory family.</text>
</comment>
<dbReference type="InterPro" id="IPR051677">
    <property type="entry name" value="AfsR-DnrI-RedD_regulator"/>
</dbReference>
<evidence type="ECO:0000259" key="8">
    <source>
        <dbReference type="PROSITE" id="PS51755"/>
    </source>
</evidence>
<dbReference type="InterPro" id="IPR001867">
    <property type="entry name" value="OmpR/PhoB-type_DNA-bd"/>
</dbReference>
<organism evidence="9 10">
    <name type="scientific">Streptomyces himalayensis subsp. himalayensis</name>
    <dbReference type="NCBI Taxonomy" id="2756131"/>
    <lineage>
        <taxon>Bacteria</taxon>
        <taxon>Bacillati</taxon>
        <taxon>Actinomycetota</taxon>
        <taxon>Actinomycetes</taxon>
        <taxon>Kitasatosporales</taxon>
        <taxon>Streptomycetaceae</taxon>
        <taxon>Streptomyces</taxon>
        <taxon>Streptomyces himalayensis</taxon>
    </lineage>
</organism>
<dbReference type="InterPro" id="IPR016032">
    <property type="entry name" value="Sig_transdc_resp-reg_C-effctor"/>
</dbReference>
<feature type="region of interest" description="Disordered" evidence="7">
    <location>
        <begin position="1"/>
        <end position="39"/>
    </location>
</feature>
<gene>
    <name evidence="9" type="ORF">H1D24_01520</name>
</gene>
<proteinExistence type="inferred from homology"/>
<keyword evidence="4 6" id="KW-0238">DNA-binding</keyword>
<dbReference type="SUPFAM" id="SSF46894">
    <property type="entry name" value="C-terminal effector domain of the bipartite response regulators"/>
    <property type="match status" value="1"/>
</dbReference>
<dbReference type="CDD" id="cd15831">
    <property type="entry name" value="BTAD"/>
    <property type="match status" value="1"/>
</dbReference>
<evidence type="ECO:0000256" key="1">
    <source>
        <dbReference type="ARBA" id="ARBA00005820"/>
    </source>
</evidence>
<dbReference type="Gene3D" id="1.25.40.10">
    <property type="entry name" value="Tetratricopeptide repeat domain"/>
    <property type="match status" value="1"/>
</dbReference>
<dbReference type="Pfam" id="PF00486">
    <property type="entry name" value="Trans_reg_C"/>
    <property type="match status" value="1"/>
</dbReference>
<feature type="compositionally biased region" description="Low complexity" evidence="7">
    <location>
        <begin position="16"/>
        <end position="28"/>
    </location>
</feature>
<evidence type="ECO:0000256" key="4">
    <source>
        <dbReference type="ARBA" id="ARBA00023125"/>
    </source>
</evidence>
<evidence type="ECO:0000256" key="7">
    <source>
        <dbReference type="SAM" id="MobiDB-lite"/>
    </source>
</evidence>
<dbReference type="SMART" id="SM00862">
    <property type="entry name" value="Trans_reg_C"/>
    <property type="match status" value="1"/>
</dbReference>
<dbReference type="Gene3D" id="1.10.10.10">
    <property type="entry name" value="Winged helix-like DNA-binding domain superfamily/Winged helix DNA-binding domain"/>
    <property type="match status" value="1"/>
</dbReference>
<dbReference type="Pfam" id="PF03704">
    <property type="entry name" value="BTAD"/>
    <property type="match status" value="1"/>
</dbReference>
<comment type="caution">
    <text evidence="9">The sequence shown here is derived from an EMBL/GenBank/DDBJ whole genome shotgun (WGS) entry which is preliminary data.</text>
</comment>